<organism evidence="1 2">
    <name type="scientific">Bacillus thuringiensis</name>
    <dbReference type="NCBI Taxonomy" id="1428"/>
    <lineage>
        <taxon>Bacteria</taxon>
        <taxon>Bacillati</taxon>
        <taxon>Bacillota</taxon>
        <taxon>Bacilli</taxon>
        <taxon>Bacillales</taxon>
        <taxon>Bacillaceae</taxon>
        <taxon>Bacillus</taxon>
        <taxon>Bacillus cereus group</taxon>
    </lineage>
</organism>
<sequence>MSTKSTDEVRALLDKFEASVNKDGDSETV</sequence>
<protein>
    <submittedName>
        <fullName evidence="1">Uncharacterized protein</fullName>
    </submittedName>
</protein>
<reference evidence="1 2" key="1">
    <citation type="submission" date="2016-08" db="EMBL/GenBank/DDBJ databases">
        <authorList>
            <person name="Seilhamer J.J."/>
        </authorList>
    </citation>
    <scope>NUCLEOTIDE SEQUENCE [LARGE SCALE GENOMIC DNA]</scope>
    <source>
        <strain evidence="1 2">IEBC_T61001</strain>
    </source>
</reference>
<name>A0A1C3ZLH4_BACTU</name>
<gene>
    <name evidence="1" type="ORF">BTT61001_00320</name>
</gene>
<proteinExistence type="predicted"/>
<evidence type="ECO:0000313" key="1">
    <source>
        <dbReference type="EMBL" id="SCB83188.1"/>
    </source>
</evidence>
<dbReference type="AlphaFoldDB" id="A0A1C3ZLH4"/>
<accession>A0A1C3ZLH4</accession>
<dbReference type="EMBL" id="FMBI01000017">
    <property type="protein sequence ID" value="SCB83188.1"/>
    <property type="molecule type" value="Genomic_DNA"/>
</dbReference>
<evidence type="ECO:0000313" key="2">
    <source>
        <dbReference type="Proteomes" id="UP000195991"/>
    </source>
</evidence>
<dbReference type="Proteomes" id="UP000195991">
    <property type="component" value="Unassembled WGS sequence"/>
</dbReference>